<dbReference type="OrthoDB" id="27241at10239"/>
<sequence>MTDLPPSYHYTLGQDGRMTPAYTLSDLEALKRDLRAITLHTDVDAPHGVGLFQQRPPRPWEAITAQPEENTVTEYRDARAKAADVVRAAEEDLRRADRKQDRAVQRRDAALERLRAAREALKLAGWPEEPTPHYTYLDPTQATAAVIRGYSPPVVVTFTRRIYGRRYSYAAVGVGGRWYLTGNKEHNGEAKSWTELLEFAGDHGRATLCVSQAAKYIGVGR</sequence>
<keyword evidence="1" id="KW-0175">Coiled coil</keyword>
<keyword evidence="3" id="KW-1185">Reference proteome</keyword>
<dbReference type="EMBL" id="MG198784">
    <property type="protein sequence ID" value="ATW59094.1"/>
    <property type="molecule type" value="Genomic_DNA"/>
</dbReference>
<feature type="coiled-coil region" evidence="1">
    <location>
        <begin position="79"/>
        <end position="106"/>
    </location>
</feature>
<proteinExistence type="predicted"/>
<organism evidence="2 3">
    <name type="scientific">Gordonia phage Gustav</name>
    <dbReference type="NCBI Taxonomy" id="2047872"/>
    <lineage>
        <taxon>Viruses</taxon>
        <taxon>Duplodnaviria</taxon>
        <taxon>Heunggongvirae</taxon>
        <taxon>Uroviricota</taxon>
        <taxon>Caudoviricetes</taxon>
        <taxon>Gustavvirus</taxon>
        <taxon>Gustavvirus gustav</taxon>
    </lineage>
</organism>
<accession>A0A2H4PA48</accession>
<evidence type="ECO:0000313" key="2">
    <source>
        <dbReference type="EMBL" id="ATW59094.1"/>
    </source>
</evidence>
<reference evidence="3" key="1">
    <citation type="submission" date="2017-10" db="EMBL/GenBank/DDBJ databases">
        <authorList>
            <person name="Banno H."/>
            <person name="Chua N.-H."/>
        </authorList>
    </citation>
    <scope>NUCLEOTIDE SEQUENCE [LARGE SCALE GENOMIC DNA]</scope>
</reference>
<dbReference type="Proteomes" id="UP000241392">
    <property type="component" value="Segment"/>
</dbReference>
<name>A0A2H4PA48_9CAUD</name>
<evidence type="ECO:0000313" key="3">
    <source>
        <dbReference type="Proteomes" id="UP000241392"/>
    </source>
</evidence>
<gene>
    <name evidence="2" type="ORF">PHIRE_GUSTAV_34</name>
</gene>
<evidence type="ECO:0000256" key="1">
    <source>
        <dbReference type="SAM" id="Coils"/>
    </source>
</evidence>
<protein>
    <submittedName>
        <fullName evidence="2">Uncharacterized protein</fullName>
    </submittedName>
</protein>